<keyword evidence="3" id="KW-1185">Reference proteome</keyword>
<sequence>MAARPPSDAFRPCLPFDPFTGVESGPWRPSISPHADPPSAILILGEPTPADLHPILYSRSLAQSLVIVATHAPPYIPQTPVAAVRILRLAAPLVQDTGALRLVGLLERADRAVRRYRADGAESLRKLVQLAEDSITGEFVVEEAYSPAEPPSPTRMRMGEEIPRYPSPAPSATSSLASSASSGNSSFSTTSSFSRRRRARVAGSGSNSRPSADRAFDAIINFLPSSLPDKLLLKHAILVSTLSASFITAPPAPFPSASSKSKQRFSTNFSTLSFSSADAHTTDPAKIRDGGKNSRRFSTLLRRAPPAKNTPAFAHSAPCSRDELPLLACIKGKSRSELHLNALNRKPHLVHILPSHVYNYHALGASGSSGKPHQQRPKSKPKPKLVQGIEQFLLAFGYPLQSMSLLPPAPPSAPGSPSESRSRLSSFMSAPGSFGAGIGTDAAGEKPIPFLLAAGVFGSVPTGGSLSIGEILLMSGLDGSGSGSGMSLGNEVGGEGMAMEESRVWIGSPEDVVWGDDPGSLSINQMRDYPREVEFAAAALSPSLRDSTRIHDIPHVPLPTHPHPRPTRSSSSPISVPHTTPSLSSQSSIKSPPFAHLAPSKPTSGRTSTSPSLRSSSSPLSSSSSSKPILTPVPATSPLTRPSNGRLHKSDPTTKRASMVPVIPKEVKQKQLPTPPESAASSLEDGDGHEDDRMTSETGVTMSTSVRGASTTDYHHLSMYQHQQDLSSQEKGKGQHYVKASSTIGHGYGAKAGTGVEGGGKKGFMARFGFGKLKALKVGRD</sequence>
<comment type="caution">
    <text evidence="2">The sequence shown here is derived from an EMBL/GenBank/DDBJ whole genome shotgun (WGS) entry which is preliminary data.</text>
</comment>
<feature type="compositionally biased region" description="Polar residues" evidence="1">
    <location>
        <begin position="696"/>
        <end position="707"/>
    </location>
</feature>
<protein>
    <submittedName>
        <fullName evidence="2">Uncharacterized protein</fullName>
    </submittedName>
</protein>
<accession>A0A8H5G2K5</accession>
<reference evidence="2 3" key="1">
    <citation type="journal article" date="2020" name="ISME J.">
        <title>Uncovering the hidden diversity of litter-decomposition mechanisms in mushroom-forming fungi.</title>
        <authorList>
            <person name="Floudas D."/>
            <person name="Bentzer J."/>
            <person name="Ahren D."/>
            <person name="Johansson T."/>
            <person name="Persson P."/>
            <person name="Tunlid A."/>
        </authorList>
    </citation>
    <scope>NUCLEOTIDE SEQUENCE [LARGE SCALE GENOMIC DNA]</scope>
    <source>
        <strain evidence="2 3">CBS 146.42</strain>
    </source>
</reference>
<feature type="region of interest" description="Disordered" evidence="1">
    <location>
        <begin position="546"/>
        <end position="707"/>
    </location>
</feature>
<feature type="compositionally biased region" description="Basic residues" evidence="1">
    <location>
        <begin position="373"/>
        <end position="383"/>
    </location>
</feature>
<evidence type="ECO:0000313" key="2">
    <source>
        <dbReference type="EMBL" id="KAF5357103.1"/>
    </source>
</evidence>
<organism evidence="2 3">
    <name type="scientific">Leucocoprinus leucothites</name>
    <dbReference type="NCBI Taxonomy" id="201217"/>
    <lineage>
        <taxon>Eukaryota</taxon>
        <taxon>Fungi</taxon>
        <taxon>Dikarya</taxon>
        <taxon>Basidiomycota</taxon>
        <taxon>Agaricomycotina</taxon>
        <taxon>Agaricomycetes</taxon>
        <taxon>Agaricomycetidae</taxon>
        <taxon>Agaricales</taxon>
        <taxon>Agaricineae</taxon>
        <taxon>Agaricaceae</taxon>
        <taxon>Leucocoprinus</taxon>
    </lineage>
</organism>
<feature type="region of interest" description="Disordered" evidence="1">
    <location>
        <begin position="143"/>
        <end position="210"/>
    </location>
</feature>
<dbReference type="EMBL" id="JAACJO010000006">
    <property type="protein sequence ID" value="KAF5357103.1"/>
    <property type="molecule type" value="Genomic_DNA"/>
</dbReference>
<feature type="region of interest" description="Disordered" evidence="1">
    <location>
        <begin position="407"/>
        <end position="426"/>
    </location>
</feature>
<feature type="compositionally biased region" description="Low complexity" evidence="1">
    <location>
        <begin position="170"/>
        <end position="193"/>
    </location>
</feature>
<evidence type="ECO:0000313" key="3">
    <source>
        <dbReference type="Proteomes" id="UP000559027"/>
    </source>
</evidence>
<name>A0A8H5G2K5_9AGAR</name>
<dbReference type="AlphaFoldDB" id="A0A8H5G2K5"/>
<evidence type="ECO:0000256" key="1">
    <source>
        <dbReference type="SAM" id="MobiDB-lite"/>
    </source>
</evidence>
<feature type="compositionally biased region" description="Low complexity" evidence="1">
    <location>
        <begin position="415"/>
        <end position="426"/>
    </location>
</feature>
<feature type="compositionally biased region" description="Low complexity" evidence="1">
    <location>
        <begin position="567"/>
        <end position="628"/>
    </location>
</feature>
<dbReference type="Proteomes" id="UP000559027">
    <property type="component" value="Unassembled WGS sequence"/>
</dbReference>
<dbReference type="OrthoDB" id="3265311at2759"/>
<proteinExistence type="predicted"/>
<gene>
    <name evidence="2" type="ORF">D9756_006554</name>
</gene>
<feature type="region of interest" description="Disordered" evidence="1">
    <location>
        <begin position="363"/>
        <end position="384"/>
    </location>
</feature>